<dbReference type="Proteomes" id="UP000176943">
    <property type="component" value="Unassembled WGS sequence"/>
</dbReference>
<accession>A0A1F4Y0T7</accession>
<proteinExistence type="predicted"/>
<dbReference type="AlphaFoldDB" id="A0A1F4Y0T7"/>
<comment type="caution">
    <text evidence="2">The sequence shown here is derived from an EMBL/GenBank/DDBJ whole genome shotgun (WGS) entry which is preliminary data.</text>
</comment>
<gene>
    <name evidence="2" type="ORF">A3B33_02495</name>
</gene>
<feature type="compositionally biased region" description="Basic and acidic residues" evidence="1">
    <location>
        <begin position="420"/>
        <end position="437"/>
    </location>
</feature>
<dbReference type="EMBL" id="MEWY01000002">
    <property type="protein sequence ID" value="OGC87494.1"/>
    <property type="molecule type" value="Genomic_DNA"/>
</dbReference>
<evidence type="ECO:0000256" key="1">
    <source>
        <dbReference type="SAM" id="MobiDB-lite"/>
    </source>
</evidence>
<evidence type="ECO:0000313" key="3">
    <source>
        <dbReference type="Proteomes" id="UP000176943"/>
    </source>
</evidence>
<reference evidence="2 3" key="1">
    <citation type="journal article" date="2016" name="Nat. Commun.">
        <title>Thousands of microbial genomes shed light on interconnected biogeochemical processes in an aquifer system.</title>
        <authorList>
            <person name="Anantharaman K."/>
            <person name="Brown C.T."/>
            <person name="Hug L.A."/>
            <person name="Sharon I."/>
            <person name="Castelle C.J."/>
            <person name="Probst A.J."/>
            <person name="Thomas B.C."/>
            <person name="Singh A."/>
            <person name="Wilkins M.J."/>
            <person name="Karaoz U."/>
            <person name="Brodie E.L."/>
            <person name="Williams K.H."/>
            <person name="Hubbard S.S."/>
            <person name="Banfield J.F."/>
        </authorList>
    </citation>
    <scope>NUCLEOTIDE SEQUENCE [LARGE SCALE GENOMIC DNA]</scope>
</reference>
<sequence length="518" mass="56439">MTHEARLTAVRTLGAVVLGALFVLSAALASAQESTITFPVAELGNCASKSECHAYCDNLANIKKCVAFAESHGLMSAEEARQAREFERLGGKGPGGCTSKDSCESFCEKPGNMRQCLDFAKKSGMMNAEELQEAEKVAAYLDKGGTMPGGCRGEKECRAYCEDGAHAEECVAFATKAGFMSEKDAAMFKKTGGKGPGGCKGRACQAYCEDESHREACIAFALEHDLMSEEDKQRMEEGREKAKQALEKAPPKVLECIEARIGGERLKAIRDGGGFVDQKLGEILPACFREVMGDGSRGGPFGPGSAATDCMRKVFGEDFEDKMQKGELNPGARDREIRECMIEQMGEGFLDDKGQWERPQSGEAPREGERSRPPENMRFGPREGGDRESIEAEMRARYGEEFDSRRREMEAKMRAEIEAQMRSGEFDMSKLPPDFRPEGAFPPPEAYNRPPDGSMPPPGDYQYSREGVMPPPEGVYAPAQYVPSATEPVPATSDESVSMGSQFVANVITIFQSLLGGR</sequence>
<feature type="region of interest" description="Disordered" evidence="1">
    <location>
        <begin position="348"/>
        <end position="396"/>
    </location>
</feature>
<feature type="compositionally biased region" description="Basic and acidic residues" evidence="1">
    <location>
        <begin position="364"/>
        <end position="396"/>
    </location>
</feature>
<feature type="region of interest" description="Disordered" evidence="1">
    <location>
        <begin position="420"/>
        <end position="475"/>
    </location>
</feature>
<evidence type="ECO:0000313" key="2">
    <source>
        <dbReference type="EMBL" id="OGC87494.1"/>
    </source>
</evidence>
<organism evidence="2 3">
    <name type="scientific">Candidatus Adlerbacteria bacterium RIFCSPLOWO2_01_FULL_54_16</name>
    <dbReference type="NCBI Taxonomy" id="1797244"/>
    <lineage>
        <taxon>Bacteria</taxon>
        <taxon>Candidatus Adleribacteriota</taxon>
    </lineage>
</organism>
<protein>
    <submittedName>
        <fullName evidence="2">Uncharacterized protein</fullName>
    </submittedName>
</protein>
<name>A0A1F4Y0T7_9BACT</name>